<keyword evidence="3" id="KW-1003">Cell membrane</keyword>
<feature type="domain" description="NADH:quinone oxidoreductase/Mrp antiporter transmembrane" evidence="9">
    <location>
        <begin position="131"/>
        <end position="418"/>
    </location>
</feature>
<comment type="caution">
    <text evidence="10">The sequence shown here is derived from an EMBL/GenBank/DDBJ whole genome shotgun (WGS) entry which is preliminary data.</text>
</comment>
<feature type="transmembrane region" description="Helical" evidence="8">
    <location>
        <begin position="111"/>
        <end position="130"/>
    </location>
</feature>
<evidence type="ECO:0000313" key="10">
    <source>
        <dbReference type="EMBL" id="GLT24295.1"/>
    </source>
</evidence>
<keyword evidence="11" id="KW-1185">Reference proteome</keyword>
<evidence type="ECO:0000256" key="6">
    <source>
        <dbReference type="ARBA" id="ARBA00023136"/>
    </source>
</evidence>
<keyword evidence="5 8" id="KW-1133">Transmembrane helix</keyword>
<gene>
    <name evidence="10" type="ORF">GCM10007933_37720</name>
</gene>
<feature type="transmembrane region" description="Helical" evidence="8">
    <location>
        <begin position="364"/>
        <end position="384"/>
    </location>
</feature>
<comment type="similarity">
    <text evidence="2">Belongs to the CPA3 antiporters (TC 2.A.63) subunit D family.</text>
</comment>
<dbReference type="InterPro" id="IPR050586">
    <property type="entry name" value="CPA3_Na-H_Antiporter_D"/>
</dbReference>
<evidence type="ECO:0000256" key="5">
    <source>
        <dbReference type="ARBA" id="ARBA00022989"/>
    </source>
</evidence>
<dbReference type="InterPro" id="IPR001750">
    <property type="entry name" value="ND/Mrp_TM"/>
</dbReference>
<organism evidence="10 11">
    <name type="scientific">Zoogloea oryzae</name>
    <dbReference type="NCBI Taxonomy" id="310767"/>
    <lineage>
        <taxon>Bacteria</taxon>
        <taxon>Pseudomonadati</taxon>
        <taxon>Pseudomonadota</taxon>
        <taxon>Betaproteobacteria</taxon>
        <taxon>Rhodocyclales</taxon>
        <taxon>Zoogloeaceae</taxon>
        <taxon>Zoogloea</taxon>
    </lineage>
</organism>
<evidence type="ECO:0000256" key="3">
    <source>
        <dbReference type="ARBA" id="ARBA00022475"/>
    </source>
</evidence>
<feature type="transmembrane region" description="Helical" evidence="8">
    <location>
        <begin position="404"/>
        <end position="422"/>
    </location>
</feature>
<evidence type="ECO:0000256" key="8">
    <source>
        <dbReference type="SAM" id="Phobius"/>
    </source>
</evidence>
<protein>
    <submittedName>
        <fullName evidence="10">NADH dehydrogenase</fullName>
    </submittedName>
</protein>
<feature type="transmembrane region" description="Helical" evidence="8">
    <location>
        <begin position="76"/>
        <end position="99"/>
    </location>
</feature>
<dbReference type="PANTHER" id="PTHR42703:SF1">
    <property type="entry name" value="NA(+)_H(+) ANTIPORTER SUBUNIT D1"/>
    <property type="match status" value="1"/>
</dbReference>
<feature type="transmembrane region" description="Helical" evidence="8">
    <location>
        <begin position="443"/>
        <end position="464"/>
    </location>
</feature>
<evidence type="ECO:0000259" key="9">
    <source>
        <dbReference type="Pfam" id="PF00361"/>
    </source>
</evidence>
<dbReference type="PANTHER" id="PTHR42703">
    <property type="entry name" value="NADH DEHYDROGENASE"/>
    <property type="match status" value="1"/>
</dbReference>
<dbReference type="Pfam" id="PF00361">
    <property type="entry name" value="Proton_antipo_M"/>
    <property type="match status" value="1"/>
</dbReference>
<dbReference type="InterPro" id="IPR003918">
    <property type="entry name" value="NADH_UbQ_OxRdtase"/>
</dbReference>
<sequence>MSGALANLALAPVLVPLTGAVGCVLLAGRPRLAEGFSLLAGLANLLVALLVLRVVGEQGPLHLVLGNWAWPFGIEFVVDRLSAGMIAVSALIALVCLVFQAARVDPADRRSAALPLVHGLMAGVGGAFATGDLFNLYVWFEVMLIAALGLLVHRGRVAALDGTLRYLVLNMVGTLVLLTGIAVVYGATGQLNFAALAQAPASPLLAAGVALLAVAFLAKAAAFPVFSWMPAAYHVLPAPVLALFAGLLSKVGVYALLRLFGQVFPSAVAHWQAVLGAVAVATMLAGALGAAWHWDLRRILAFHIVSQIGYLILAVALATPAGYAAAIFYTIHHIIVKANLFLIAALVCRVAGSYDLRRIGGVAAARPILAIIFAVPALSLVGIPPLSGFWAKFLVLRESFAGGHWVWGGAALATGVLTLYSMSKIWIEAFWKPHPAPAAVGRLPFAAMAAVVLLAAITAGIGLFPQTLLGFAGQAAAGLVEVTR</sequence>
<dbReference type="PRINTS" id="PR01437">
    <property type="entry name" value="NUOXDRDTASE4"/>
</dbReference>
<dbReference type="EMBL" id="BSPX01000083">
    <property type="protein sequence ID" value="GLT24295.1"/>
    <property type="molecule type" value="Genomic_DNA"/>
</dbReference>
<accession>A0ABQ6FFA4</accession>
<feature type="transmembrane region" description="Helical" evidence="8">
    <location>
        <begin position="238"/>
        <end position="257"/>
    </location>
</feature>
<evidence type="ECO:0000313" key="11">
    <source>
        <dbReference type="Proteomes" id="UP001157167"/>
    </source>
</evidence>
<dbReference type="RefSeq" id="WP_284189460.1">
    <property type="nucleotide sequence ID" value="NZ_BSPX01000083.1"/>
</dbReference>
<feature type="transmembrane region" description="Helical" evidence="8">
    <location>
        <begin position="136"/>
        <end position="152"/>
    </location>
</feature>
<evidence type="ECO:0000256" key="2">
    <source>
        <dbReference type="ARBA" id="ARBA00005346"/>
    </source>
</evidence>
<name>A0ABQ6FFA4_9RHOO</name>
<evidence type="ECO:0000256" key="4">
    <source>
        <dbReference type="ARBA" id="ARBA00022692"/>
    </source>
</evidence>
<comment type="subcellular location">
    <subcellularLocation>
        <location evidence="1">Cell membrane</location>
        <topology evidence="1">Multi-pass membrane protein</topology>
    </subcellularLocation>
    <subcellularLocation>
        <location evidence="7">Membrane</location>
        <topology evidence="7">Multi-pass membrane protein</topology>
    </subcellularLocation>
</comment>
<feature type="transmembrane region" description="Helical" evidence="8">
    <location>
        <begin position="164"/>
        <end position="185"/>
    </location>
</feature>
<evidence type="ECO:0000256" key="7">
    <source>
        <dbReference type="RuleBase" id="RU000320"/>
    </source>
</evidence>
<feature type="transmembrane region" description="Helical" evidence="8">
    <location>
        <begin position="334"/>
        <end position="352"/>
    </location>
</feature>
<keyword evidence="4 7" id="KW-0812">Transmembrane</keyword>
<proteinExistence type="inferred from homology"/>
<feature type="transmembrane region" description="Helical" evidence="8">
    <location>
        <begin position="6"/>
        <end position="28"/>
    </location>
</feature>
<feature type="transmembrane region" description="Helical" evidence="8">
    <location>
        <begin position="35"/>
        <end position="56"/>
    </location>
</feature>
<feature type="transmembrane region" description="Helical" evidence="8">
    <location>
        <begin position="205"/>
        <end position="226"/>
    </location>
</feature>
<evidence type="ECO:0000256" key="1">
    <source>
        <dbReference type="ARBA" id="ARBA00004651"/>
    </source>
</evidence>
<feature type="transmembrane region" description="Helical" evidence="8">
    <location>
        <begin position="304"/>
        <end position="328"/>
    </location>
</feature>
<feature type="transmembrane region" description="Helical" evidence="8">
    <location>
        <begin position="269"/>
        <end position="292"/>
    </location>
</feature>
<dbReference type="Proteomes" id="UP001157167">
    <property type="component" value="Unassembled WGS sequence"/>
</dbReference>
<reference evidence="11" key="1">
    <citation type="journal article" date="2019" name="Int. J. Syst. Evol. Microbiol.">
        <title>The Global Catalogue of Microorganisms (GCM) 10K type strain sequencing project: providing services to taxonomists for standard genome sequencing and annotation.</title>
        <authorList>
            <consortium name="The Broad Institute Genomics Platform"/>
            <consortium name="The Broad Institute Genome Sequencing Center for Infectious Disease"/>
            <person name="Wu L."/>
            <person name="Ma J."/>
        </authorList>
    </citation>
    <scope>NUCLEOTIDE SEQUENCE [LARGE SCALE GENOMIC DNA]</scope>
    <source>
        <strain evidence="11">NBRC 102407</strain>
    </source>
</reference>
<keyword evidence="6 8" id="KW-0472">Membrane</keyword>